<evidence type="ECO:0000256" key="2">
    <source>
        <dbReference type="ARBA" id="ARBA00023136"/>
    </source>
</evidence>
<accession>A0A0U1Q3R2</accession>
<dbReference type="GO" id="GO:0009279">
    <property type="term" value="C:cell outer membrane"/>
    <property type="evidence" value="ECO:0007669"/>
    <property type="project" value="UniProtKB-SubCell"/>
</dbReference>
<dbReference type="RefSeq" id="WP_046740396.1">
    <property type="nucleotide sequence ID" value="NZ_LBNQ01000008.1"/>
</dbReference>
<dbReference type="GO" id="GO:1990351">
    <property type="term" value="C:transporter complex"/>
    <property type="evidence" value="ECO:0007669"/>
    <property type="project" value="TreeGrafter"/>
</dbReference>
<dbReference type="HAMAP" id="MF_01186">
    <property type="entry name" value="LPS_assembly_LptE"/>
    <property type="match status" value="1"/>
</dbReference>
<dbReference type="OrthoDB" id="5298094at2"/>
<comment type="subcellular location">
    <subcellularLocation>
        <location evidence="6">Cell outer membrane</location>
        <topology evidence="6">Lipid-anchor</topology>
    </subcellularLocation>
</comment>
<dbReference type="GO" id="GO:0015920">
    <property type="term" value="P:lipopolysaccharide transport"/>
    <property type="evidence" value="ECO:0007669"/>
    <property type="project" value="TreeGrafter"/>
</dbReference>
<proteinExistence type="inferred from homology"/>
<dbReference type="Proteomes" id="UP000050580">
    <property type="component" value="Unassembled WGS sequence"/>
</dbReference>
<comment type="subunit">
    <text evidence="6">Component of the lipopolysaccharide transport and assembly complex. Interacts with LptD.</text>
</comment>
<dbReference type="GO" id="GO:0001530">
    <property type="term" value="F:lipopolysaccharide binding"/>
    <property type="evidence" value="ECO:0007669"/>
    <property type="project" value="TreeGrafter"/>
</dbReference>
<evidence type="ECO:0000313" key="9">
    <source>
        <dbReference type="Proteomes" id="UP000050580"/>
    </source>
</evidence>
<evidence type="ECO:0000256" key="6">
    <source>
        <dbReference type="HAMAP-Rule" id="MF_01186"/>
    </source>
</evidence>
<keyword evidence="2 6" id="KW-0472">Membrane</keyword>
<evidence type="ECO:0000256" key="7">
    <source>
        <dbReference type="SAM" id="SignalP"/>
    </source>
</evidence>
<dbReference type="Gene3D" id="3.30.160.150">
    <property type="entry name" value="Lipoprotein like domain"/>
    <property type="match status" value="1"/>
</dbReference>
<comment type="similarity">
    <text evidence="6">Belongs to the LptE lipoprotein family.</text>
</comment>
<dbReference type="InterPro" id="IPR007485">
    <property type="entry name" value="LPS_assembly_LptE"/>
</dbReference>
<evidence type="ECO:0000256" key="1">
    <source>
        <dbReference type="ARBA" id="ARBA00022729"/>
    </source>
</evidence>
<comment type="caution">
    <text evidence="8">The sequence shown here is derived from an EMBL/GenBank/DDBJ whole genome shotgun (WGS) entry which is preliminary data.</text>
</comment>
<evidence type="ECO:0000256" key="4">
    <source>
        <dbReference type="ARBA" id="ARBA00023237"/>
    </source>
</evidence>
<keyword evidence="4 6" id="KW-0998">Cell outer membrane</keyword>
<gene>
    <name evidence="6" type="primary">lptE</name>
    <name evidence="8" type="ORF">AAV94_00655</name>
</gene>
<sequence length="166" mass="18748">MQRRRFLTFASAAAAGCALSACGFALRGRQDFPFQSLFIQAQQQSQLARQLQRMLEASGVTVLRAPDHGPQEAQAVFELLQESQERAVISQSATGSVRELQLRLRVRYRLHRGDAQAAEEVELLQTRDLNYDESSALAKEMEEQILFRDMQLDLVGQIVRRLSLAQ</sequence>
<feature type="chain" id="PRO_5008861110" description="LPS-assembly lipoprotein LptE" evidence="7">
    <location>
        <begin position="21"/>
        <end position="166"/>
    </location>
</feature>
<dbReference type="EMBL" id="LBNQ01000008">
    <property type="protein sequence ID" value="KKW69275.1"/>
    <property type="molecule type" value="Genomic_DNA"/>
</dbReference>
<dbReference type="STRING" id="1610491.AAV94_00655"/>
<keyword evidence="3 6" id="KW-0564">Palmitate</keyword>
<dbReference type="PANTHER" id="PTHR38098:SF1">
    <property type="entry name" value="LPS-ASSEMBLY LIPOPROTEIN LPTE"/>
    <property type="match status" value="1"/>
</dbReference>
<protein>
    <recommendedName>
        <fullName evidence="6">LPS-assembly lipoprotein LptE</fullName>
    </recommendedName>
</protein>
<feature type="signal peptide" evidence="7">
    <location>
        <begin position="1"/>
        <end position="20"/>
    </location>
</feature>
<dbReference type="PANTHER" id="PTHR38098">
    <property type="entry name" value="LPS-ASSEMBLY LIPOPROTEIN LPTE"/>
    <property type="match status" value="1"/>
</dbReference>
<organism evidence="8 9">
    <name type="scientific">Lampropedia cohaerens</name>
    <dbReference type="NCBI Taxonomy" id="1610491"/>
    <lineage>
        <taxon>Bacteria</taxon>
        <taxon>Pseudomonadati</taxon>
        <taxon>Pseudomonadota</taxon>
        <taxon>Betaproteobacteria</taxon>
        <taxon>Burkholderiales</taxon>
        <taxon>Comamonadaceae</taxon>
        <taxon>Lampropedia</taxon>
    </lineage>
</organism>
<evidence type="ECO:0000313" key="8">
    <source>
        <dbReference type="EMBL" id="KKW69275.1"/>
    </source>
</evidence>
<keyword evidence="5 6" id="KW-0449">Lipoprotein</keyword>
<dbReference type="PROSITE" id="PS51257">
    <property type="entry name" value="PROKAR_LIPOPROTEIN"/>
    <property type="match status" value="1"/>
</dbReference>
<reference evidence="8 9" key="1">
    <citation type="submission" date="2015-05" db="EMBL/GenBank/DDBJ databases">
        <title>Draft genome sequence of Lampropedia sp. CT6, isolated from the microbial mat of a hot water spring, located at Manikaran, India.</title>
        <authorList>
            <person name="Tripathi C."/>
            <person name="Rani P."/>
            <person name="Mahato N.K."/>
            <person name="Lal R."/>
        </authorList>
    </citation>
    <scope>NUCLEOTIDE SEQUENCE [LARGE SCALE GENOMIC DNA]</scope>
    <source>
        <strain evidence="8 9">CT6</strain>
    </source>
</reference>
<comment type="function">
    <text evidence="6">Together with LptD, is involved in the assembly of lipopolysaccharide (LPS) at the surface of the outer membrane. Required for the proper assembly of LptD. Binds LPS and may serve as the LPS recognition site at the outer membrane.</text>
</comment>
<evidence type="ECO:0000256" key="5">
    <source>
        <dbReference type="ARBA" id="ARBA00023288"/>
    </source>
</evidence>
<keyword evidence="9" id="KW-1185">Reference proteome</keyword>
<name>A0A0U1Q3R2_9BURK</name>
<evidence type="ECO:0000256" key="3">
    <source>
        <dbReference type="ARBA" id="ARBA00023139"/>
    </source>
</evidence>
<keyword evidence="1 6" id="KW-0732">Signal</keyword>
<dbReference type="Pfam" id="PF04390">
    <property type="entry name" value="LptE"/>
    <property type="match status" value="1"/>
</dbReference>
<dbReference type="AlphaFoldDB" id="A0A0U1Q3R2"/>
<dbReference type="GO" id="GO:0043165">
    <property type="term" value="P:Gram-negative-bacterium-type cell outer membrane assembly"/>
    <property type="evidence" value="ECO:0007669"/>
    <property type="project" value="UniProtKB-UniRule"/>
</dbReference>